<dbReference type="GO" id="GO:0006122">
    <property type="term" value="P:mitochondrial electron transport, ubiquinol to cytochrome c"/>
    <property type="evidence" value="ECO:0007669"/>
    <property type="project" value="EnsemblFungi"/>
</dbReference>
<evidence type="ECO:0000256" key="18">
    <source>
        <dbReference type="ARBA" id="ARBA00023157"/>
    </source>
</evidence>
<dbReference type="InterPro" id="IPR036922">
    <property type="entry name" value="Rieske_2Fe-2S_sf"/>
</dbReference>
<comment type="subcellular location">
    <subcellularLocation>
        <location evidence="1">Mitochondrion inner membrane</location>
        <topology evidence="1">Single-pass membrane protein</topology>
    </subcellularLocation>
</comment>
<evidence type="ECO:0000256" key="14">
    <source>
        <dbReference type="ARBA" id="ARBA00023004"/>
    </source>
</evidence>
<reference evidence="23 24" key="1">
    <citation type="submission" date="2012-10" db="EMBL/GenBank/DDBJ databases">
        <title>Genome sequencing and analysis of entomopathogenic fungi Beauveria bassiana D1-5.</title>
        <authorList>
            <person name="Li Q."/>
            <person name="Wang L."/>
            <person name="Zhang Z."/>
            <person name="Wang Q."/>
            <person name="Ren J."/>
            <person name="Wang M."/>
            <person name="Xu W."/>
            <person name="Wang J."/>
            <person name="Lu Y."/>
            <person name="Du Q."/>
            <person name="Sun Z."/>
        </authorList>
    </citation>
    <scope>NUCLEOTIDE SEQUENCE [LARGE SCALE GENOMIC DNA]</scope>
    <source>
        <strain evidence="23 24">D1-5</strain>
    </source>
</reference>
<evidence type="ECO:0000256" key="19">
    <source>
        <dbReference type="ARBA" id="ARBA00029351"/>
    </source>
</evidence>
<evidence type="ECO:0000313" key="23">
    <source>
        <dbReference type="EMBL" id="KGQ07843.1"/>
    </source>
</evidence>
<dbReference type="Pfam" id="PF02921">
    <property type="entry name" value="UCR_TM"/>
    <property type="match status" value="1"/>
</dbReference>
<keyword evidence="7" id="KW-0001">2Fe-2S</keyword>
<keyword evidence="17" id="KW-0472">Membrane</keyword>
<keyword evidence="8" id="KW-0479">Metal-binding</keyword>
<dbReference type="PRINTS" id="PR00162">
    <property type="entry name" value="RIESKE"/>
</dbReference>
<dbReference type="GO" id="GO:0045275">
    <property type="term" value="C:respiratory chain complex III"/>
    <property type="evidence" value="ECO:0007669"/>
    <property type="project" value="EnsemblFungi"/>
</dbReference>
<evidence type="ECO:0000256" key="1">
    <source>
        <dbReference type="ARBA" id="ARBA00004434"/>
    </source>
</evidence>
<dbReference type="Proteomes" id="UP000030106">
    <property type="component" value="Unassembled WGS sequence"/>
</dbReference>
<dbReference type="SUPFAM" id="SSF81502">
    <property type="entry name" value="ISP transmembrane anchor"/>
    <property type="match status" value="1"/>
</dbReference>
<keyword evidence="13" id="KW-1133">Transmembrane helix</keyword>
<dbReference type="AlphaFoldDB" id="A0A0A2VJQ8"/>
<evidence type="ECO:0000256" key="5">
    <source>
        <dbReference type="ARBA" id="ARBA00022660"/>
    </source>
</evidence>
<evidence type="ECO:0000256" key="2">
    <source>
        <dbReference type="ARBA" id="ARBA00010651"/>
    </source>
</evidence>
<dbReference type="SUPFAM" id="SSF50022">
    <property type="entry name" value="ISP domain"/>
    <property type="match status" value="1"/>
</dbReference>
<comment type="cofactor">
    <cofactor evidence="20">
        <name>[2Fe-2S] cluster</name>
        <dbReference type="ChEBI" id="CHEBI:190135"/>
    </cofactor>
</comment>
<evidence type="ECO:0000259" key="22">
    <source>
        <dbReference type="PROSITE" id="PS51296"/>
    </source>
</evidence>
<dbReference type="InterPro" id="IPR017941">
    <property type="entry name" value="Rieske_2Fe-2S"/>
</dbReference>
<gene>
    <name evidence="23" type="ORF">BBAD15_g6826</name>
</gene>
<dbReference type="InterPro" id="IPR005805">
    <property type="entry name" value="Rieske_Fe-S_prot_C"/>
</dbReference>
<dbReference type="Gene3D" id="2.102.10.10">
    <property type="entry name" value="Rieske [2Fe-2S] iron-sulphur domain"/>
    <property type="match status" value="1"/>
</dbReference>
<evidence type="ECO:0000313" key="24">
    <source>
        <dbReference type="Proteomes" id="UP000030106"/>
    </source>
</evidence>
<keyword evidence="5" id="KW-0679">Respiratory chain</keyword>
<evidence type="ECO:0000256" key="15">
    <source>
        <dbReference type="ARBA" id="ARBA00023014"/>
    </source>
</evidence>
<evidence type="ECO:0000256" key="20">
    <source>
        <dbReference type="ARBA" id="ARBA00034078"/>
    </source>
</evidence>
<comment type="caution">
    <text evidence="23">The sequence shown here is derived from an EMBL/GenBank/DDBJ whole genome shotgun (WGS) entry which is preliminary data.</text>
</comment>
<dbReference type="EMBL" id="ANFO01000637">
    <property type="protein sequence ID" value="KGQ07843.1"/>
    <property type="molecule type" value="Genomic_DNA"/>
</dbReference>
<keyword evidence="16" id="KW-0496">Mitochondrion</keyword>
<dbReference type="GO" id="GO:0005743">
    <property type="term" value="C:mitochondrial inner membrane"/>
    <property type="evidence" value="ECO:0007669"/>
    <property type="project" value="UniProtKB-SubCell"/>
</dbReference>
<evidence type="ECO:0000256" key="3">
    <source>
        <dbReference type="ARBA" id="ARBA00012951"/>
    </source>
</evidence>
<dbReference type="EC" id="7.1.1.8" evidence="3"/>
<sequence length="355" mass="38745">MPITVLQVSCELLEADEEEMLTSLFACPYMASFHGRVRVATPPANQRPPISQLLHTLRREMKTWRLRPATRTQNFRQNAEVTITTLTQKTSQPNSPLPVPSAPSVVSDSICENRLGSLFIIHTMAALWTASRLCLRSAAKPAVPAVRALSSTAMRSDDAAASYSSPFKGASKASQIPDFGKYMSAKPEGSNKLFSYFMVGAMGALTAAGAKSTVQEFLVNMSASADVLAMAKVEVDLNTIPEGKNVIIKWRGKPVFIRHRTADEIAEANKVEVASLRDPQSDDDRVQKPEWLVMLGVCTHLGCVPIGEAGDFGGWFCPCHGSHYDISGRIRRGPAPLNLEIPAYEFPEEDKLIIG</sequence>
<keyword evidence="6" id="KW-0812">Transmembrane</keyword>
<dbReference type="STRING" id="1245745.A0A0A2VJQ8"/>
<dbReference type="Gene3D" id="1.20.5.270">
    <property type="entry name" value="Ubiquinol cytochrome reductase, transmembrane domain"/>
    <property type="match status" value="1"/>
</dbReference>
<evidence type="ECO:0000256" key="21">
    <source>
        <dbReference type="ARBA" id="ARBA00072517"/>
    </source>
</evidence>
<evidence type="ECO:0000256" key="16">
    <source>
        <dbReference type="ARBA" id="ARBA00023128"/>
    </source>
</evidence>
<name>A0A0A2VJQ8_BEABA</name>
<keyword evidence="10" id="KW-0809">Transit peptide</keyword>
<keyword evidence="18" id="KW-1015">Disulfide bond</keyword>
<dbReference type="GO" id="GO:0046872">
    <property type="term" value="F:metal ion binding"/>
    <property type="evidence" value="ECO:0007669"/>
    <property type="project" value="UniProtKB-KW"/>
</dbReference>
<evidence type="ECO:0000256" key="13">
    <source>
        <dbReference type="ARBA" id="ARBA00022989"/>
    </source>
</evidence>
<dbReference type="FunFam" id="2.102.10.10:FF:000001">
    <property type="entry name" value="Cytochrome b-c1 complex subunit Rieske, mitochondrial"/>
    <property type="match status" value="1"/>
</dbReference>
<dbReference type="PROSITE" id="PS51296">
    <property type="entry name" value="RIESKE"/>
    <property type="match status" value="1"/>
</dbReference>
<dbReference type="GO" id="GO:0051537">
    <property type="term" value="F:2 iron, 2 sulfur cluster binding"/>
    <property type="evidence" value="ECO:0007669"/>
    <property type="project" value="UniProtKB-KW"/>
</dbReference>
<evidence type="ECO:0000256" key="12">
    <source>
        <dbReference type="ARBA" id="ARBA00022982"/>
    </source>
</evidence>
<dbReference type="eggNOG" id="KOG1671">
    <property type="taxonomic scope" value="Eukaryota"/>
</dbReference>
<evidence type="ECO:0000256" key="9">
    <source>
        <dbReference type="ARBA" id="ARBA00022792"/>
    </source>
</evidence>
<feature type="domain" description="Rieske" evidence="22">
    <location>
        <begin position="258"/>
        <end position="353"/>
    </location>
</feature>
<dbReference type="InterPro" id="IPR014349">
    <property type="entry name" value="Rieske_Fe-S_prot"/>
</dbReference>
<evidence type="ECO:0000256" key="11">
    <source>
        <dbReference type="ARBA" id="ARBA00022967"/>
    </source>
</evidence>
<keyword evidence="15" id="KW-0411">Iron-sulfur</keyword>
<keyword evidence="4" id="KW-0813">Transport</keyword>
<dbReference type="NCBIfam" id="TIGR01416">
    <property type="entry name" value="Rieske_proteo"/>
    <property type="match status" value="1"/>
</dbReference>
<dbReference type="OrthoDB" id="1637982at2759"/>
<keyword evidence="11" id="KW-1278">Translocase</keyword>
<proteinExistence type="inferred from homology"/>
<dbReference type="CDD" id="cd03470">
    <property type="entry name" value="Rieske_cytochrome_bc1"/>
    <property type="match status" value="1"/>
</dbReference>
<keyword evidence="9" id="KW-0999">Mitochondrion inner membrane</keyword>
<dbReference type="FunFam" id="1.20.5.270:FF:000002">
    <property type="entry name" value="Cytochrome b-c1 complex subunit Rieske, mitochondrial"/>
    <property type="match status" value="1"/>
</dbReference>
<keyword evidence="14" id="KW-0408">Iron</keyword>
<comment type="similarity">
    <text evidence="2">Belongs to the Rieske iron-sulfur protein family.</text>
</comment>
<organism evidence="23 24">
    <name type="scientific">Beauveria bassiana D1-5</name>
    <dbReference type="NCBI Taxonomy" id="1245745"/>
    <lineage>
        <taxon>Eukaryota</taxon>
        <taxon>Fungi</taxon>
        <taxon>Dikarya</taxon>
        <taxon>Ascomycota</taxon>
        <taxon>Pezizomycotina</taxon>
        <taxon>Sordariomycetes</taxon>
        <taxon>Hypocreomycetidae</taxon>
        <taxon>Hypocreales</taxon>
        <taxon>Cordycipitaceae</taxon>
        <taxon>Beauveria</taxon>
    </lineage>
</organism>
<keyword evidence="12" id="KW-0249">Electron transport</keyword>
<evidence type="ECO:0000256" key="4">
    <source>
        <dbReference type="ARBA" id="ARBA00022448"/>
    </source>
</evidence>
<accession>A0A0A2VJQ8</accession>
<dbReference type="HOGENOM" id="CLU_055690_0_0_1"/>
<dbReference type="InterPro" id="IPR006317">
    <property type="entry name" value="Ubiquinol_cyt_c_Rdtase_Fe-S-su"/>
</dbReference>
<evidence type="ECO:0000256" key="10">
    <source>
        <dbReference type="ARBA" id="ARBA00022946"/>
    </source>
</evidence>
<evidence type="ECO:0000256" key="7">
    <source>
        <dbReference type="ARBA" id="ARBA00022714"/>
    </source>
</evidence>
<dbReference type="InterPro" id="IPR004192">
    <property type="entry name" value="Rieske_TM"/>
</dbReference>
<dbReference type="Pfam" id="PF00355">
    <property type="entry name" value="Rieske"/>
    <property type="match status" value="1"/>
</dbReference>
<dbReference type="GO" id="GO:0008121">
    <property type="term" value="F:quinol-cytochrome-c reductase activity"/>
    <property type="evidence" value="ECO:0007669"/>
    <property type="project" value="UniProtKB-EC"/>
</dbReference>
<dbReference type="InterPro" id="IPR037008">
    <property type="entry name" value="bc1_Rieske_TM_sf"/>
</dbReference>
<protein>
    <recommendedName>
        <fullName evidence="21">Cytochrome b-c1 complex subunit Rieske, mitochondrial</fullName>
        <ecNumber evidence="3">7.1.1.8</ecNumber>
    </recommendedName>
</protein>
<evidence type="ECO:0000256" key="17">
    <source>
        <dbReference type="ARBA" id="ARBA00023136"/>
    </source>
</evidence>
<evidence type="ECO:0000256" key="8">
    <source>
        <dbReference type="ARBA" id="ARBA00022723"/>
    </source>
</evidence>
<comment type="catalytic activity">
    <reaction evidence="19">
        <text>a quinol + 2 Fe(III)-[cytochrome c](out) = a quinone + 2 Fe(II)-[cytochrome c](out) + 2 H(+)(out)</text>
        <dbReference type="Rhea" id="RHEA:11484"/>
        <dbReference type="Rhea" id="RHEA-COMP:10350"/>
        <dbReference type="Rhea" id="RHEA-COMP:14399"/>
        <dbReference type="ChEBI" id="CHEBI:15378"/>
        <dbReference type="ChEBI" id="CHEBI:24646"/>
        <dbReference type="ChEBI" id="CHEBI:29033"/>
        <dbReference type="ChEBI" id="CHEBI:29034"/>
        <dbReference type="ChEBI" id="CHEBI:132124"/>
        <dbReference type="EC" id="7.1.1.8"/>
    </reaction>
</comment>
<evidence type="ECO:0000256" key="6">
    <source>
        <dbReference type="ARBA" id="ARBA00022692"/>
    </source>
</evidence>
<dbReference type="PANTHER" id="PTHR10134">
    <property type="entry name" value="CYTOCHROME B-C1 COMPLEX SUBUNIT RIESKE, MITOCHONDRIAL"/>
    <property type="match status" value="1"/>
</dbReference>